<dbReference type="Proteomes" id="UP001519325">
    <property type="component" value="Unassembled WGS sequence"/>
</dbReference>
<gene>
    <name evidence="1" type="ORF">BJ987_002497</name>
</gene>
<keyword evidence="2" id="KW-1185">Reference proteome</keyword>
<evidence type="ECO:0000313" key="1">
    <source>
        <dbReference type="EMBL" id="MBP2189596.1"/>
    </source>
</evidence>
<name>A0ABS4QG03_9NOCA</name>
<evidence type="ECO:0000313" key="2">
    <source>
        <dbReference type="Proteomes" id="UP001519325"/>
    </source>
</evidence>
<dbReference type="EMBL" id="JAGGMR010000001">
    <property type="protein sequence ID" value="MBP2189596.1"/>
    <property type="molecule type" value="Genomic_DNA"/>
</dbReference>
<organism evidence="1 2">
    <name type="scientific">Nocardia goodfellowii</name>
    <dbReference type="NCBI Taxonomy" id="882446"/>
    <lineage>
        <taxon>Bacteria</taxon>
        <taxon>Bacillati</taxon>
        <taxon>Actinomycetota</taxon>
        <taxon>Actinomycetes</taxon>
        <taxon>Mycobacteriales</taxon>
        <taxon>Nocardiaceae</taxon>
        <taxon>Nocardia</taxon>
    </lineage>
</organism>
<dbReference type="RefSeq" id="WP_209888500.1">
    <property type="nucleotide sequence ID" value="NZ_JAGGMR010000001.1"/>
</dbReference>
<protein>
    <submittedName>
        <fullName evidence="1">Uncharacterized protein</fullName>
    </submittedName>
</protein>
<reference evidence="1 2" key="1">
    <citation type="submission" date="2021-03" db="EMBL/GenBank/DDBJ databases">
        <title>Sequencing the genomes of 1000 actinobacteria strains.</title>
        <authorList>
            <person name="Klenk H.-P."/>
        </authorList>
    </citation>
    <scope>NUCLEOTIDE SEQUENCE [LARGE SCALE GENOMIC DNA]</scope>
    <source>
        <strain evidence="1 2">DSM 45516</strain>
    </source>
</reference>
<comment type="caution">
    <text evidence="1">The sequence shown here is derived from an EMBL/GenBank/DDBJ whole genome shotgun (WGS) entry which is preliminary data.</text>
</comment>
<proteinExistence type="predicted"/>
<sequence length="82" mass="8879">MPRPLADRAVWAHLGTPCRGIAESNAHPIGHAVEIVFEQMPVVVERHHRGLVLEPGGEVAEFSEALAVISAAPDEPWDPDLI</sequence>
<accession>A0ABS4QG03</accession>